<comment type="caution">
    <text evidence="1">The sequence shown here is derived from an EMBL/GenBank/DDBJ whole genome shotgun (WGS) entry which is preliminary data.</text>
</comment>
<dbReference type="EMBL" id="JAADJZ010000038">
    <property type="protein sequence ID" value="KAF2864912.1"/>
    <property type="molecule type" value="Genomic_DNA"/>
</dbReference>
<evidence type="ECO:0000313" key="2">
    <source>
        <dbReference type="Proteomes" id="UP000481861"/>
    </source>
</evidence>
<sequence length="149" mass="15664">MKLQNIFLAAACGVQVHGVYLLFTTPVPTAIPSGLTQEEALQRAEDWLKSQGPEKVSSLIDAEADLREFVATATYSIPDAVTDPAAFIAFTTPPEWYTALPSNIRKYDEEQVSLYASILSGGSGPKPTMAVGFNAGVAVAAVAAGAAFL</sequence>
<name>A0A7C8I0W4_9PLEO</name>
<proteinExistence type="predicted"/>
<dbReference type="Proteomes" id="UP000481861">
    <property type="component" value="Unassembled WGS sequence"/>
</dbReference>
<gene>
    <name evidence="1" type="ORF">BDV95DRAFT_600110</name>
</gene>
<evidence type="ECO:0000313" key="1">
    <source>
        <dbReference type="EMBL" id="KAF2864912.1"/>
    </source>
</evidence>
<dbReference type="OrthoDB" id="5419608at2759"/>
<protein>
    <submittedName>
        <fullName evidence="1">Uncharacterized protein</fullName>
    </submittedName>
</protein>
<reference evidence="1 2" key="1">
    <citation type="submission" date="2020-01" db="EMBL/GenBank/DDBJ databases">
        <authorList>
            <consortium name="DOE Joint Genome Institute"/>
            <person name="Haridas S."/>
            <person name="Albert R."/>
            <person name="Binder M."/>
            <person name="Bloem J."/>
            <person name="Labutti K."/>
            <person name="Salamov A."/>
            <person name="Andreopoulos B."/>
            <person name="Baker S.E."/>
            <person name="Barry K."/>
            <person name="Bills G."/>
            <person name="Bluhm B.H."/>
            <person name="Cannon C."/>
            <person name="Castanera R."/>
            <person name="Culley D.E."/>
            <person name="Daum C."/>
            <person name="Ezra D."/>
            <person name="Gonzalez J.B."/>
            <person name="Henrissat B."/>
            <person name="Kuo A."/>
            <person name="Liang C."/>
            <person name="Lipzen A."/>
            <person name="Lutzoni F."/>
            <person name="Magnuson J."/>
            <person name="Mondo S."/>
            <person name="Nolan M."/>
            <person name="Ohm R."/>
            <person name="Pangilinan J."/>
            <person name="Park H.-J.H."/>
            <person name="Ramirez L."/>
            <person name="Alfaro M."/>
            <person name="Sun H."/>
            <person name="Tritt A."/>
            <person name="Yoshinaga Y."/>
            <person name="Zwiers L.-H.L."/>
            <person name="Turgeon B.G."/>
            <person name="Goodwin S.B."/>
            <person name="Spatafora J.W."/>
            <person name="Crous P.W."/>
            <person name="Grigoriev I.V."/>
        </authorList>
    </citation>
    <scope>NUCLEOTIDE SEQUENCE [LARGE SCALE GENOMIC DNA]</scope>
    <source>
        <strain evidence="1 2">CBS 611.86</strain>
    </source>
</reference>
<organism evidence="1 2">
    <name type="scientific">Massariosphaeria phaeospora</name>
    <dbReference type="NCBI Taxonomy" id="100035"/>
    <lineage>
        <taxon>Eukaryota</taxon>
        <taxon>Fungi</taxon>
        <taxon>Dikarya</taxon>
        <taxon>Ascomycota</taxon>
        <taxon>Pezizomycotina</taxon>
        <taxon>Dothideomycetes</taxon>
        <taxon>Pleosporomycetidae</taxon>
        <taxon>Pleosporales</taxon>
        <taxon>Pleosporales incertae sedis</taxon>
        <taxon>Massariosphaeria</taxon>
    </lineage>
</organism>
<keyword evidence="2" id="KW-1185">Reference proteome</keyword>
<accession>A0A7C8I0W4</accession>
<dbReference type="AlphaFoldDB" id="A0A7C8I0W4"/>